<organism evidence="2">
    <name type="scientific">viral metagenome</name>
    <dbReference type="NCBI Taxonomy" id="1070528"/>
    <lineage>
        <taxon>unclassified sequences</taxon>
        <taxon>metagenomes</taxon>
        <taxon>organismal metagenomes</taxon>
    </lineage>
</organism>
<proteinExistence type="predicted"/>
<sequence>MTGLVTYVVISRQGSIVPAVDSTNAQTVEQTIGNKGDTIPAMDAAPSTTDSLVRHTKAILERVGATPSDPDDSILTILGQRDDANPTMNSAPTTSDSVVERLGAIEERIGATPSDPDDSILTILGQRDDAAIAMDTAHTGTDTIVERLGAILERVGSTPADPDDSLLTIAGQRDDTTPAMSAAPTTSDTIVERLGAILERIGATPSDPDDSVLTNIGQRDDSATNDDMSDITTTSIEAKLRLILNRLSSDAFTADIQGSARTALDTMLAQLATYFSASGAAWSVQINNNTARTNLEQVLEDLSTVLGCDNANVFNPSIGGSARTDLDAALAAVGTALGAEYDGTPDLYDTLVTGHDSSAIVANEDGSVEERLEAVRLDLDRAEWQLADYDDFDVADADANTERWDVEYINGSEGGSADIHTTTSGKLRIAMEPDATPTAAAYAVKLAQPITNKYFKAVVDIDVSSFGTPNTSWAALCMRIMPATADLNNQIYLQRQSSSGGVGNRITVGATFNSAAQGEVSFTTSDTSIAFKAERLDNVWRCYYSLSQYPDYVWVLLGQYEDPSEYMGSDVSVYLDAYSPGNDDAQDAIGDFDNFRLYTNLTGVSQQVAGDYDSTHVSEDGDGSVIERLEELRGSTTASTHNVEVADGTTEVTVANYTPTKMGQIAAQLDLATLVTAGEGGNVIVRLKFMIDGTNLRIIDRADFTVGTDEVHPTVSGFVVEGTNYVQVTVQANSAVTAQRAVPYRIIESS</sequence>
<name>A0A6M3KPC2_9ZZZZ</name>
<evidence type="ECO:0000313" key="2">
    <source>
        <dbReference type="EMBL" id="QJA83933.1"/>
    </source>
</evidence>
<accession>A0A6M3KPC2</accession>
<evidence type="ECO:0000256" key="1">
    <source>
        <dbReference type="SAM" id="MobiDB-lite"/>
    </source>
</evidence>
<protein>
    <submittedName>
        <fullName evidence="2">Uncharacterized protein</fullName>
    </submittedName>
</protein>
<reference evidence="2" key="1">
    <citation type="submission" date="2020-03" db="EMBL/GenBank/DDBJ databases">
        <title>The deep terrestrial virosphere.</title>
        <authorList>
            <person name="Holmfeldt K."/>
            <person name="Nilsson E."/>
            <person name="Simone D."/>
            <person name="Lopez-Fernandez M."/>
            <person name="Wu X."/>
            <person name="de Brujin I."/>
            <person name="Lundin D."/>
            <person name="Andersson A."/>
            <person name="Bertilsson S."/>
            <person name="Dopson M."/>
        </authorList>
    </citation>
    <scope>NUCLEOTIDE SEQUENCE</scope>
    <source>
        <strain evidence="2">MM415A00246</strain>
    </source>
</reference>
<feature type="region of interest" description="Disordered" evidence="1">
    <location>
        <begin position="207"/>
        <end position="229"/>
    </location>
</feature>
<dbReference type="EMBL" id="MT142520">
    <property type="protein sequence ID" value="QJA83933.1"/>
    <property type="molecule type" value="Genomic_DNA"/>
</dbReference>
<gene>
    <name evidence="2" type="ORF">MM415A00246_0055</name>
</gene>
<dbReference type="AlphaFoldDB" id="A0A6M3KPC2"/>